<dbReference type="HOGENOM" id="CLU_027492_1_0_10"/>
<reference evidence="2" key="1">
    <citation type="submission" date="2008-06" db="EMBL/GenBank/DDBJ databases">
        <title>Complete sequence of Chlorobium phaeobacteroides BS1.</title>
        <authorList>
            <consortium name="US DOE Joint Genome Institute"/>
            <person name="Lucas S."/>
            <person name="Copeland A."/>
            <person name="Lapidus A."/>
            <person name="Glavina del Rio T."/>
            <person name="Dalin E."/>
            <person name="Tice H."/>
            <person name="Bruce D."/>
            <person name="Goodwin L."/>
            <person name="Pitluck S."/>
            <person name="Schmutz J."/>
            <person name="Larimer F."/>
            <person name="Land M."/>
            <person name="Hauser L."/>
            <person name="Kyrpides N."/>
            <person name="Ovchinnikova G."/>
            <person name="Li T."/>
            <person name="Liu Z."/>
            <person name="Zhao F."/>
            <person name="Overmann J."/>
            <person name="Bryant D.A."/>
            <person name="Richardson P."/>
        </authorList>
    </citation>
    <scope>NUCLEOTIDE SEQUENCE [LARGE SCALE GENOMIC DNA]</scope>
    <source>
        <strain evidence="2">BS1</strain>
    </source>
</reference>
<dbReference type="STRING" id="331678.Cphamn1_0685"/>
<dbReference type="EMBL" id="CP001101">
    <property type="protein sequence ID" value="ACE03643.1"/>
    <property type="molecule type" value="Genomic_DNA"/>
</dbReference>
<sequence length="642" mass="74223">MSEHDDLPIYRPKVGGRTRKEKAPVLGTNARKAISPARGGYVKRGHRPAHVKPAGQFYRKVIVKARVVKMNAYGRKAALLHEKYLQREHVGKDGSEGRFYDPKEDSLELQAKPTFQGEQHQFRFIISPADAHELELTEFTKELMQQMEQDIGREVYWKAVNHYNTDNPHVHVIVRGVGKDGRELRIDPDYISNGLRYRAQEQVTRELGLQPQWEAEQALTKEIGKSRFTSLDARLSKLEQNGTIDIGHYPDKNNQRIMQGRLESRMQTLERYGLAEKSSARHWRMQDGWQDALKEMGRRHEIYLEMHKQLDGDASRYRMYDKAQQHEPVEGKLVGKGLSDELGDRYFFIVETRAGSAFYVPLEKGMDPEKYRKGDIISIRSEKETWLKTSDRIIADQASKNGGRYDRNRHVKEIKDQMVAVGNGRVGKEDFVAAIEKRLQRLQRFNLTSLIQDGTWQVDPALVEKLQRWDQEKPVSRMEVQRETDLSLHDQVSYRGRTWLDRFTAEPEQSGMARYGFGKELNSSVQRRIVILRELGVDPMDPARAKALDQVEKRDLAQNIAKQTGSRYKEISQGGKVAGVMTNTGRLPSGKQYAQVHDLKSREFSMVPWRKDYERLTNKTVELARTSTGRFFMRKIERGIGR</sequence>
<dbReference type="OrthoDB" id="3035232at2"/>
<dbReference type="InterPro" id="IPR021795">
    <property type="entry name" value="DUF3363"/>
</dbReference>
<dbReference type="Pfam" id="PF11843">
    <property type="entry name" value="DUF3363"/>
    <property type="match status" value="1"/>
</dbReference>
<protein>
    <submittedName>
        <fullName evidence="2">Uncharacterized protein</fullName>
    </submittedName>
</protein>
<organism evidence="2">
    <name type="scientific">Chlorobium phaeobacteroides (strain BS1)</name>
    <dbReference type="NCBI Taxonomy" id="331678"/>
    <lineage>
        <taxon>Bacteria</taxon>
        <taxon>Pseudomonadati</taxon>
        <taxon>Chlorobiota</taxon>
        <taxon>Chlorobiia</taxon>
        <taxon>Chlorobiales</taxon>
        <taxon>Chlorobiaceae</taxon>
        <taxon>Chlorobium/Pelodictyon group</taxon>
        <taxon>Chlorobium</taxon>
    </lineage>
</organism>
<evidence type="ECO:0000256" key="1">
    <source>
        <dbReference type="SAM" id="MobiDB-lite"/>
    </source>
</evidence>
<evidence type="ECO:0000313" key="2">
    <source>
        <dbReference type="EMBL" id="ACE03643.1"/>
    </source>
</evidence>
<name>B3ENB3_CHLPB</name>
<dbReference type="KEGG" id="cpb:Cphamn1_0685"/>
<gene>
    <name evidence="2" type="ordered locus">Cphamn1_0685</name>
</gene>
<accession>B3ENB3</accession>
<proteinExistence type="predicted"/>
<feature type="region of interest" description="Disordered" evidence="1">
    <location>
        <begin position="1"/>
        <end position="21"/>
    </location>
</feature>
<dbReference type="AlphaFoldDB" id="B3ENB3"/>
<dbReference type="eggNOG" id="COG3843">
    <property type="taxonomic scope" value="Bacteria"/>
</dbReference>